<keyword evidence="1" id="KW-0812">Transmembrane</keyword>
<evidence type="ECO:0000313" key="2">
    <source>
        <dbReference type="EMBL" id="ORZ35201.1"/>
    </source>
</evidence>
<organism evidence="2 3">
    <name type="scientific">Catenaria anguillulae PL171</name>
    <dbReference type="NCBI Taxonomy" id="765915"/>
    <lineage>
        <taxon>Eukaryota</taxon>
        <taxon>Fungi</taxon>
        <taxon>Fungi incertae sedis</taxon>
        <taxon>Blastocladiomycota</taxon>
        <taxon>Blastocladiomycetes</taxon>
        <taxon>Blastocladiales</taxon>
        <taxon>Catenariaceae</taxon>
        <taxon>Catenaria</taxon>
    </lineage>
</organism>
<evidence type="ECO:0000256" key="1">
    <source>
        <dbReference type="SAM" id="Phobius"/>
    </source>
</evidence>
<name>A0A1Y2HN22_9FUNG</name>
<keyword evidence="3" id="KW-1185">Reference proteome</keyword>
<dbReference type="Proteomes" id="UP000193411">
    <property type="component" value="Unassembled WGS sequence"/>
</dbReference>
<keyword evidence="1" id="KW-0472">Membrane</keyword>
<accession>A0A1Y2HN22</accession>
<comment type="caution">
    <text evidence="2">The sequence shown here is derived from an EMBL/GenBank/DDBJ whole genome shotgun (WGS) entry which is preliminary data.</text>
</comment>
<gene>
    <name evidence="2" type="ORF">BCR44DRAFT_60242</name>
</gene>
<dbReference type="AlphaFoldDB" id="A0A1Y2HN22"/>
<proteinExistence type="predicted"/>
<feature type="transmembrane region" description="Helical" evidence="1">
    <location>
        <begin position="20"/>
        <end position="43"/>
    </location>
</feature>
<protein>
    <submittedName>
        <fullName evidence="2">Uncharacterized protein</fullName>
    </submittedName>
</protein>
<keyword evidence="1" id="KW-1133">Transmembrane helix</keyword>
<dbReference type="EMBL" id="MCFL01000023">
    <property type="protein sequence ID" value="ORZ35201.1"/>
    <property type="molecule type" value="Genomic_DNA"/>
</dbReference>
<sequence length="67" mass="7613">MLDAFSSSGMSSNYLPSDWVYYTPVIIVSSVIVGIVLVALVWMRGAKFVEQVKQKWIGWRSTTERDI</sequence>
<reference evidence="2 3" key="1">
    <citation type="submission" date="2016-07" db="EMBL/GenBank/DDBJ databases">
        <title>Pervasive Adenine N6-methylation of Active Genes in Fungi.</title>
        <authorList>
            <consortium name="DOE Joint Genome Institute"/>
            <person name="Mondo S.J."/>
            <person name="Dannebaum R.O."/>
            <person name="Kuo R.C."/>
            <person name="Labutti K."/>
            <person name="Haridas S."/>
            <person name="Kuo A."/>
            <person name="Salamov A."/>
            <person name="Ahrendt S.R."/>
            <person name="Lipzen A."/>
            <person name="Sullivan W."/>
            <person name="Andreopoulos W.B."/>
            <person name="Clum A."/>
            <person name="Lindquist E."/>
            <person name="Daum C."/>
            <person name="Ramamoorthy G.K."/>
            <person name="Gryganskyi A."/>
            <person name="Culley D."/>
            <person name="Magnuson J.K."/>
            <person name="James T.Y."/>
            <person name="O'Malley M.A."/>
            <person name="Stajich J.E."/>
            <person name="Spatafora J.W."/>
            <person name="Visel A."/>
            <person name="Grigoriev I.V."/>
        </authorList>
    </citation>
    <scope>NUCLEOTIDE SEQUENCE [LARGE SCALE GENOMIC DNA]</scope>
    <source>
        <strain evidence="2 3">PL171</strain>
    </source>
</reference>
<evidence type="ECO:0000313" key="3">
    <source>
        <dbReference type="Proteomes" id="UP000193411"/>
    </source>
</evidence>